<reference evidence="2 3" key="1">
    <citation type="submission" date="2019-07" db="EMBL/GenBank/DDBJ databases">
        <title>R&amp;d 2014.</title>
        <authorList>
            <person name="Klenk H.-P."/>
        </authorList>
    </citation>
    <scope>NUCLEOTIDE SEQUENCE [LARGE SCALE GENOMIC DNA]</scope>
    <source>
        <strain evidence="2 3">DSM 43868</strain>
    </source>
</reference>
<dbReference type="EMBL" id="VLKE01000001">
    <property type="protein sequence ID" value="TWH66880.1"/>
    <property type="molecule type" value="Genomic_DNA"/>
</dbReference>
<name>A0A562I783_MICOL</name>
<evidence type="ECO:0000256" key="1">
    <source>
        <dbReference type="SAM" id="MobiDB-lite"/>
    </source>
</evidence>
<dbReference type="RefSeq" id="WP_145773878.1">
    <property type="nucleotide sequence ID" value="NZ_BAAATQ010000237.1"/>
</dbReference>
<dbReference type="InterPro" id="IPR008634">
    <property type="entry name" value="Gas-vesicle_GvpO"/>
</dbReference>
<dbReference type="GO" id="GO:0031412">
    <property type="term" value="P:gas vesicle organization"/>
    <property type="evidence" value="ECO:0007669"/>
    <property type="project" value="InterPro"/>
</dbReference>
<proteinExistence type="predicted"/>
<dbReference type="Pfam" id="PF05800">
    <property type="entry name" value="GvpO"/>
    <property type="match status" value="1"/>
</dbReference>
<keyword evidence="3" id="KW-1185">Reference proteome</keyword>
<accession>A0A562I783</accession>
<comment type="caution">
    <text evidence="2">The sequence shown here is derived from an EMBL/GenBank/DDBJ whole genome shotgun (WGS) entry which is preliminary data.</text>
</comment>
<feature type="compositionally biased region" description="Basic and acidic residues" evidence="1">
    <location>
        <begin position="1"/>
        <end position="14"/>
    </location>
</feature>
<organism evidence="2 3">
    <name type="scientific">Micromonospora olivasterospora</name>
    <dbReference type="NCBI Taxonomy" id="1880"/>
    <lineage>
        <taxon>Bacteria</taxon>
        <taxon>Bacillati</taxon>
        <taxon>Actinomycetota</taxon>
        <taxon>Actinomycetes</taxon>
        <taxon>Micromonosporales</taxon>
        <taxon>Micromonosporaceae</taxon>
        <taxon>Micromonospora</taxon>
    </lineage>
</organism>
<feature type="compositionally biased region" description="Acidic residues" evidence="1">
    <location>
        <begin position="15"/>
        <end position="29"/>
    </location>
</feature>
<evidence type="ECO:0000313" key="2">
    <source>
        <dbReference type="EMBL" id="TWH66880.1"/>
    </source>
</evidence>
<evidence type="ECO:0000313" key="3">
    <source>
        <dbReference type="Proteomes" id="UP000319825"/>
    </source>
</evidence>
<dbReference type="Proteomes" id="UP000319825">
    <property type="component" value="Unassembled WGS sequence"/>
</dbReference>
<feature type="region of interest" description="Disordered" evidence="1">
    <location>
        <begin position="1"/>
        <end position="31"/>
    </location>
</feature>
<protein>
    <submittedName>
        <fullName evidence="2">Gas vesicle protein GvpO</fullName>
    </submittedName>
</protein>
<gene>
    <name evidence="2" type="ORF">JD77_01839</name>
</gene>
<sequence>MTQGRDRERRRGPAEPDDDRYDDEEEEYVEPLSAVEAAREGLRVIAALTDRDVQGTTSLEATSDGWRVGVEVIEDHRVPASTDLLGLYEVDLDVEGELLGYRRVRRYPRGKGEVG</sequence>
<dbReference type="AlphaFoldDB" id="A0A562I783"/>
<dbReference type="OrthoDB" id="163447at2"/>